<organism evidence="2 3">
    <name type="scientific">Streptomyces chrestomyceticus JCM 4735</name>
    <dbReference type="NCBI Taxonomy" id="1306181"/>
    <lineage>
        <taxon>Bacteria</taxon>
        <taxon>Bacillati</taxon>
        <taxon>Actinomycetota</taxon>
        <taxon>Actinomycetes</taxon>
        <taxon>Kitasatosporales</taxon>
        <taxon>Streptomycetaceae</taxon>
        <taxon>Streptomyces</taxon>
    </lineage>
</organism>
<dbReference type="EMBL" id="BHZC01000001">
    <property type="protein sequence ID" value="GCD33233.1"/>
    <property type="molecule type" value="Genomic_DNA"/>
</dbReference>
<accession>A0A7U9PVI8</accession>
<dbReference type="AlphaFoldDB" id="A0A7U9PVI8"/>
<name>A0A7U9PVI8_9ACTN</name>
<dbReference type="Pfam" id="PF09084">
    <property type="entry name" value="NMT1"/>
    <property type="match status" value="1"/>
</dbReference>
<comment type="caution">
    <text evidence="2">The sequence shown here is derived from an EMBL/GenBank/DDBJ whole genome shotgun (WGS) entry which is preliminary data.</text>
</comment>
<dbReference type="InterPro" id="IPR015168">
    <property type="entry name" value="SsuA/THI5"/>
</dbReference>
<reference evidence="2 3" key="1">
    <citation type="submission" date="2018-11" db="EMBL/GenBank/DDBJ databases">
        <title>Whole genome sequence of Streptomyces chrestomyceticus NBRC 13444(T).</title>
        <authorList>
            <person name="Komaki H."/>
            <person name="Tamura T."/>
        </authorList>
    </citation>
    <scope>NUCLEOTIDE SEQUENCE [LARGE SCALE GENOMIC DNA]</scope>
    <source>
        <strain evidence="2 3">NBRC 13444</strain>
    </source>
</reference>
<dbReference type="SUPFAM" id="SSF53850">
    <property type="entry name" value="Periplasmic binding protein-like II"/>
    <property type="match status" value="1"/>
</dbReference>
<protein>
    <submittedName>
        <fullName evidence="2">Sulfonate ABC transporter substrate-binding protein</fullName>
    </submittedName>
</protein>
<evidence type="ECO:0000313" key="2">
    <source>
        <dbReference type="EMBL" id="GCD33233.1"/>
    </source>
</evidence>
<evidence type="ECO:0000259" key="1">
    <source>
        <dbReference type="Pfam" id="PF09084"/>
    </source>
</evidence>
<evidence type="ECO:0000313" key="3">
    <source>
        <dbReference type="Proteomes" id="UP000287830"/>
    </source>
</evidence>
<feature type="domain" description="SsuA/THI5-like" evidence="1">
    <location>
        <begin position="101"/>
        <end position="318"/>
    </location>
</feature>
<dbReference type="Proteomes" id="UP000287830">
    <property type="component" value="Unassembled WGS sequence"/>
</dbReference>
<sequence>MRDVIRDTSHHRRASRPRAGVIRIPCLRCAAPAGSLPSRRPCTVDDGTARPYGSRVYRLRAAAAAAAALLLTLTACGNDGSGPGGDGRDSIEIGALSIVDTAPVHLARSLGFFAKQGIDAKITTVQGGAYSSSGVVSGQFDFGFSNTTTLLTAREQGLPLKAVANGVASTGQAGPGKDYSAVLVPKGSAIKSAKDLPGHKIAVNQLKNIGDTTIRAAVRRAGGDPEKLEFTEIPLPDMPAALAAGRVDAIWTVEPFQTQAIDQGAHEVCWPFAEATDDLTVAMYFTSEKLLREKPDLVKRFTAAINQALAHARTHPEAVREELGKYTKIPPAVIRRIVLPKWPTEINRPSVQAIADFARKDGVLTRPADVGALLP</sequence>
<gene>
    <name evidence="2" type="primary">ssuA_2</name>
    <name evidence="2" type="ORF">OEIGOIKO_00952</name>
</gene>
<dbReference type="PANTHER" id="PTHR30024">
    <property type="entry name" value="ALIPHATIC SULFONATES-BINDING PROTEIN-RELATED"/>
    <property type="match status" value="1"/>
</dbReference>
<dbReference type="Gene3D" id="3.40.190.10">
    <property type="entry name" value="Periplasmic binding protein-like II"/>
    <property type="match status" value="2"/>
</dbReference>
<proteinExistence type="predicted"/>